<comment type="caution">
    <text evidence="1">The sequence shown here is derived from an EMBL/GenBank/DDBJ whole genome shotgun (WGS) entry which is preliminary data.</text>
</comment>
<evidence type="ECO:0000313" key="1">
    <source>
        <dbReference type="EMBL" id="GHE13419.1"/>
    </source>
</evidence>
<dbReference type="Proteomes" id="UP000655443">
    <property type="component" value="Unassembled WGS sequence"/>
</dbReference>
<reference evidence="1" key="1">
    <citation type="journal article" date="2014" name="Int. J. Syst. Evol. Microbiol.">
        <title>Complete genome sequence of Corynebacterium casei LMG S-19264T (=DSM 44701T), isolated from a smear-ripened cheese.</title>
        <authorList>
            <consortium name="US DOE Joint Genome Institute (JGI-PGF)"/>
            <person name="Walter F."/>
            <person name="Albersmeier A."/>
            <person name="Kalinowski J."/>
            <person name="Ruckert C."/>
        </authorList>
    </citation>
    <scope>NUCLEOTIDE SEQUENCE</scope>
    <source>
        <strain evidence="1">JCM 4714</strain>
    </source>
</reference>
<protein>
    <submittedName>
        <fullName evidence="1">Uncharacterized protein</fullName>
    </submittedName>
</protein>
<keyword evidence="2" id="KW-1185">Reference proteome</keyword>
<organism evidence="1 2">
    <name type="scientific">Streptomyces alanosinicus</name>
    <dbReference type="NCBI Taxonomy" id="68171"/>
    <lineage>
        <taxon>Bacteria</taxon>
        <taxon>Bacillati</taxon>
        <taxon>Actinomycetota</taxon>
        <taxon>Actinomycetes</taxon>
        <taxon>Kitasatosporales</taxon>
        <taxon>Streptomycetaceae</taxon>
        <taxon>Streptomyces</taxon>
    </lineage>
</organism>
<accession>A0A918YS40</accession>
<evidence type="ECO:0000313" key="2">
    <source>
        <dbReference type="Proteomes" id="UP000655443"/>
    </source>
</evidence>
<proteinExistence type="predicted"/>
<gene>
    <name evidence="1" type="ORF">GCM10010339_80260</name>
</gene>
<dbReference type="AlphaFoldDB" id="A0A918YS40"/>
<dbReference type="EMBL" id="BMVG01000041">
    <property type="protein sequence ID" value="GHE13419.1"/>
    <property type="molecule type" value="Genomic_DNA"/>
</dbReference>
<name>A0A918YS40_9ACTN</name>
<reference evidence="1" key="2">
    <citation type="submission" date="2020-09" db="EMBL/GenBank/DDBJ databases">
        <authorList>
            <person name="Sun Q."/>
            <person name="Ohkuma M."/>
        </authorList>
    </citation>
    <scope>NUCLEOTIDE SEQUENCE</scope>
    <source>
        <strain evidence="1">JCM 4714</strain>
    </source>
</reference>
<sequence length="52" mass="5442">MTHTGVTVDLLRSLIGDDAVPVELMQHGAPSCAITTLEDLSVVDIASVAHLE</sequence>